<comment type="subcellular location">
    <subcellularLocation>
        <location evidence="3">Periplasm</location>
    </subcellularLocation>
</comment>
<evidence type="ECO:0000256" key="3">
    <source>
        <dbReference type="ARBA" id="ARBA00004418"/>
    </source>
</evidence>
<accession>A0A4Q8QHW2</accession>
<evidence type="ECO:0000256" key="4">
    <source>
        <dbReference type="ARBA" id="ARBA00005250"/>
    </source>
</evidence>
<dbReference type="InterPro" id="IPR036866">
    <property type="entry name" value="RibonucZ/Hydroxyglut_hydro"/>
</dbReference>
<keyword evidence="9" id="KW-0574">Periplasm</keyword>
<evidence type="ECO:0000256" key="6">
    <source>
        <dbReference type="ARBA" id="ARBA00012865"/>
    </source>
</evidence>
<sequence length="244" mass="27005">MRLPFFLVLAFAFCSMGCKTDSHSKTYESESLVIKQLGNKTFLHISYLQTEDYGKVACNGMIVVDNGEALVFDTPTNDTASLELIRWVEKELKSVVKAVVVSHFHEDCLGGLKEFHQNGSDSYASEMTLELARLNHYAIPKNGFIKSHSLRIGDKKVHLAHLGEGHTKDNIIGYFEGDKALFGGCLVKSVGASKGYLGDATIEDWSETVARVKKEYPEVELVIPGHGKPGGTDLLDYTIELFKQ</sequence>
<evidence type="ECO:0000256" key="12">
    <source>
        <dbReference type="ARBA" id="ARBA00023251"/>
    </source>
</evidence>
<dbReference type="PANTHER" id="PTHR42951:SF4">
    <property type="entry name" value="ACYL-COENZYME A THIOESTERASE MBLAC2"/>
    <property type="match status" value="1"/>
</dbReference>
<dbReference type="OrthoDB" id="9769598at2"/>
<keyword evidence="15" id="KW-1185">Reference proteome</keyword>
<dbReference type="InterPro" id="IPR001279">
    <property type="entry name" value="Metallo-B-lactamas"/>
</dbReference>
<dbReference type="NCBIfam" id="NF033088">
    <property type="entry name" value="bla_subclass_B1"/>
    <property type="match status" value="1"/>
</dbReference>
<keyword evidence="8" id="KW-0732">Signal</keyword>
<evidence type="ECO:0000256" key="2">
    <source>
        <dbReference type="ARBA" id="ARBA00001947"/>
    </source>
</evidence>
<reference evidence="14 15" key="1">
    <citation type="submission" date="2019-02" db="EMBL/GenBank/DDBJ databases">
        <title>Draft genome sequence of Muricauda sp. 176CP4-71.</title>
        <authorList>
            <person name="Park J.-S."/>
        </authorList>
    </citation>
    <scope>NUCLEOTIDE SEQUENCE [LARGE SCALE GENOMIC DNA]</scope>
    <source>
        <strain evidence="14 15">176CP4-71</strain>
    </source>
</reference>
<organism evidence="14 15">
    <name type="scientific">Flagellimonas allohymeniacidonis</name>
    <dbReference type="NCBI Taxonomy" id="2517819"/>
    <lineage>
        <taxon>Bacteria</taxon>
        <taxon>Pseudomonadati</taxon>
        <taxon>Bacteroidota</taxon>
        <taxon>Flavobacteriia</taxon>
        <taxon>Flavobacteriales</taxon>
        <taxon>Flavobacteriaceae</taxon>
        <taxon>Flagellimonas</taxon>
    </lineage>
</organism>
<dbReference type="Proteomes" id="UP000291981">
    <property type="component" value="Unassembled WGS sequence"/>
</dbReference>
<evidence type="ECO:0000256" key="10">
    <source>
        <dbReference type="ARBA" id="ARBA00022801"/>
    </source>
</evidence>
<keyword evidence="7" id="KW-0479">Metal-binding</keyword>
<comment type="cofactor">
    <cofactor evidence="2">
        <name>Zn(2+)</name>
        <dbReference type="ChEBI" id="CHEBI:29105"/>
    </cofactor>
</comment>
<evidence type="ECO:0000259" key="13">
    <source>
        <dbReference type="SMART" id="SM00849"/>
    </source>
</evidence>
<comment type="catalytic activity">
    <reaction evidence="1">
        <text>a beta-lactam + H2O = a substituted beta-amino acid</text>
        <dbReference type="Rhea" id="RHEA:20401"/>
        <dbReference type="ChEBI" id="CHEBI:15377"/>
        <dbReference type="ChEBI" id="CHEBI:35627"/>
        <dbReference type="ChEBI" id="CHEBI:140347"/>
        <dbReference type="EC" id="3.5.2.6"/>
    </reaction>
</comment>
<dbReference type="SMART" id="SM00849">
    <property type="entry name" value="Lactamase_B"/>
    <property type="match status" value="1"/>
</dbReference>
<feature type="domain" description="Metallo-beta-lactamase" evidence="13">
    <location>
        <begin position="57"/>
        <end position="226"/>
    </location>
</feature>
<dbReference type="Pfam" id="PF00753">
    <property type="entry name" value="Lactamase_B"/>
    <property type="match status" value="1"/>
</dbReference>
<evidence type="ECO:0000313" key="14">
    <source>
        <dbReference type="EMBL" id="TAI48039.1"/>
    </source>
</evidence>
<keyword evidence="12" id="KW-0046">Antibiotic resistance</keyword>
<evidence type="ECO:0000256" key="1">
    <source>
        <dbReference type="ARBA" id="ARBA00001526"/>
    </source>
</evidence>
<comment type="similarity">
    <text evidence="4">Belongs to the metallo-beta-lactamase superfamily. Class-B beta-lactamase family.</text>
</comment>
<proteinExistence type="inferred from homology"/>
<evidence type="ECO:0000313" key="15">
    <source>
        <dbReference type="Proteomes" id="UP000291981"/>
    </source>
</evidence>
<dbReference type="SUPFAM" id="SSF56281">
    <property type="entry name" value="Metallo-hydrolase/oxidoreductase"/>
    <property type="match status" value="1"/>
</dbReference>
<dbReference type="AlphaFoldDB" id="A0A4Q8QHW2"/>
<dbReference type="InterPro" id="IPR058199">
    <property type="entry name" value="BlaB//VIM/IMP-1"/>
</dbReference>
<evidence type="ECO:0000256" key="5">
    <source>
        <dbReference type="ARBA" id="ARBA00011245"/>
    </source>
</evidence>
<evidence type="ECO:0000256" key="7">
    <source>
        <dbReference type="ARBA" id="ARBA00022723"/>
    </source>
</evidence>
<dbReference type="EC" id="3.5.2.6" evidence="6"/>
<dbReference type="EMBL" id="SGIU01000002">
    <property type="protein sequence ID" value="TAI48039.1"/>
    <property type="molecule type" value="Genomic_DNA"/>
</dbReference>
<gene>
    <name evidence="14" type="primary">bla</name>
    <name evidence="14" type="ORF">EW142_15435</name>
</gene>
<comment type="caution">
    <text evidence="14">The sequence shown here is derived from an EMBL/GenBank/DDBJ whole genome shotgun (WGS) entry which is preliminary data.</text>
</comment>
<dbReference type="RefSeq" id="WP_130615398.1">
    <property type="nucleotide sequence ID" value="NZ_SGIU01000002.1"/>
</dbReference>
<dbReference type="Gene3D" id="3.60.15.10">
    <property type="entry name" value="Ribonuclease Z/Hydroxyacylglutathione hydrolase-like"/>
    <property type="match status" value="1"/>
</dbReference>
<comment type="subunit">
    <text evidence="5">Monomer.</text>
</comment>
<evidence type="ECO:0000256" key="9">
    <source>
        <dbReference type="ARBA" id="ARBA00022764"/>
    </source>
</evidence>
<name>A0A4Q8QHW2_9FLAO</name>
<protein>
    <recommendedName>
        <fullName evidence="6">beta-lactamase</fullName>
        <ecNumber evidence="6">3.5.2.6</ecNumber>
    </recommendedName>
</protein>
<evidence type="ECO:0000256" key="8">
    <source>
        <dbReference type="ARBA" id="ARBA00022729"/>
    </source>
</evidence>
<dbReference type="GO" id="GO:0017001">
    <property type="term" value="P:antibiotic catabolic process"/>
    <property type="evidence" value="ECO:0007669"/>
    <property type="project" value="UniProtKB-ARBA"/>
</dbReference>
<keyword evidence="10" id="KW-0378">Hydrolase</keyword>
<evidence type="ECO:0000256" key="11">
    <source>
        <dbReference type="ARBA" id="ARBA00022833"/>
    </source>
</evidence>
<dbReference type="InterPro" id="IPR050855">
    <property type="entry name" value="NDM-1-like"/>
</dbReference>
<keyword evidence="11" id="KW-0862">Zinc</keyword>
<dbReference type="PANTHER" id="PTHR42951">
    <property type="entry name" value="METALLO-BETA-LACTAMASE DOMAIN-CONTAINING"/>
    <property type="match status" value="1"/>
</dbReference>